<proteinExistence type="predicted"/>
<dbReference type="Proteomes" id="UP000326702">
    <property type="component" value="Chromosome"/>
</dbReference>
<accession>A0A5P9Q6G2</accession>
<organism evidence="1 2">
    <name type="scientific">Luteimicrobium xylanilyticum</name>
    <dbReference type="NCBI Taxonomy" id="1133546"/>
    <lineage>
        <taxon>Bacteria</taxon>
        <taxon>Bacillati</taxon>
        <taxon>Actinomycetota</taxon>
        <taxon>Actinomycetes</taxon>
        <taxon>Micrococcales</taxon>
        <taxon>Luteimicrobium</taxon>
    </lineage>
</organism>
<evidence type="ECO:0000313" key="2">
    <source>
        <dbReference type="Proteomes" id="UP000326702"/>
    </source>
</evidence>
<gene>
    <name evidence="1" type="ORF">KDY119_00474</name>
</gene>
<dbReference type="EMBL" id="CP045529">
    <property type="protein sequence ID" value="QFU96981.1"/>
    <property type="molecule type" value="Genomic_DNA"/>
</dbReference>
<sequence length="190" mass="21465">MPALRAVWQAHLEQHDPEDCVRFGTPAPDHHHGRLLGSTVPELVEPFVRGLLVDPPGPTDIVPFTRLDGEAAGELLDVLSPSDLDGRQNDAPTLRAILEATATRPDRLDVHGYAVGPGRCDERVTAEGVHVRFDDDVRLPRRHDDGCDCERLWSYVVDELGLDDDGARRPDEIVPVYRADDERWWRLWWD</sequence>
<reference evidence="1 2" key="1">
    <citation type="submission" date="2019-10" db="EMBL/GenBank/DDBJ databases">
        <title>Genome sequence of Luteimicrobium xylanilyticum HY-24.</title>
        <authorList>
            <person name="Kim D.Y."/>
            <person name="Park H.-Y."/>
        </authorList>
    </citation>
    <scope>NUCLEOTIDE SEQUENCE [LARGE SCALE GENOMIC DNA]</scope>
    <source>
        <strain evidence="1 2">HY-24</strain>
    </source>
</reference>
<name>A0A5P9Q6G2_9MICO</name>
<dbReference type="KEGG" id="lxl:KDY119_00474"/>
<keyword evidence="2" id="KW-1185">Reference proteome</keyword>
<evidence type="ECO:0000313" key="1">
    <source>
        <dbReference type="EMBL" id="QFU96981.1"/>
    </source>
</evidence>
<protein>
    <submittedName>
        <fullName evidence="1">Uncharacterized protein</fullName>
    </submittedName>
</protein>
<dbReference type="AlphaFoldDB" id="A0A5P9Q6G2"/>